<feature type="chain" id="PRO_5046315026" evidence="6">
    <location>
        <begin position="27"/>
        <end position="460"/>
    </location>
</feature>
<evidence type="ECO:0000256" key="4">
    <source>
        <dbReference type="ARBA" id="ARBA00023088"/>
    </source>
</evidence>
<feature type="domain" description="Gram-positive cocci surface proteins LPxTG" evidence="7">
    <location>
        <begin position="420"/>
        <end position="455"/>
    </location>
</feature>
<evidence type="ECO:0000259" key="8">
    <source>
        <dbReference type="Pfam" id="PF16403"/>
    </source>
</evidence>
<name>A0ABU3EYV0_9ENTE</name>
<evidence type="ECO:0000256" key="3">
    <source>
        <dbReference type="ARBA" id="ARBA00022729"/>
    </source>
</evidence>
<dbReference type="Gene3D" id="2.60.40.10">
    <property type="entry name" value="Immunoglobulins"/>
    <property type="match status" value="2"/>
</dbReference>
<dbReference type="Pfam" id="PF00746">
    <property type="entry name" value="Gram_pos_anchor"/>
    <property type="match status" value="1"/>
</dbReference>
<keyword evidence="5" id="KW-0812">Transmembrane</keyword>
<keyword evidence="2" id="KW-0964">Secreted</keyword>
<gene>
    <name evidence="9" type="ORF">P7D85_09695</name>
</gene>
<protein>
    <submittedName>
        <fullName evidence="9">DUF5011 domain-containing protein</fullName>
    </submittedName>
</protein>
<evidence type="ECO:0000256" key="2">
    <source>
        <dbReference type="ARBA" id="ARBA00022525"/>
    </source>
</evidence>
<evidence type="ECO:0000313" key="10">
    <source>
        <dbReference type="Proteomes" id="UP001252875"/>
    </source>
</evidence>
<keyword evidence="4" id="KW-0572">Peptidoglycan-anchor</keyword>
<feature type="domain" description="Pesticidal crystal protein Cry22Aa Ig-like" evidence="8">
    <location>
        <begin position="58"/>
        <end position="128"/>
    </location>
</feature>
<feature type="signal peptide" evidence="6">
    <location>
        <begin position="1"/>
        <end position="26"/>
    </location>
</feature>
<dbReference type="NCBIfam" id="TIGR01167">
    <property type="entry name" value="LPXTG_anchor"/>
    <property type="match status" value="1"/>
</dbReference>
<evidence type="ECO:0000256" key="6">
    <source>
        <dbReference type="SAM" id="SignalP"/>
    </source>
</evidence>
<dbReference type="Pfam" id="PF16403">
    <property type="entry name" value="Bact_surface_Ig-like"/>
    <property type="match status" value="1"/>
</dbReference>
<evidence type="ECO:0000256" key="1">
    <source>
        <dbReference type="ARBA" id="ARBA00022512"/>
    </source>
</evidence>
<proteinExistence type="predicted"/>
<dbReference type="InterPro" id="IPR032179">
    <property type="entry name" value="Cry22Aa_Ig-like"/>
</dbReference>
<sequence>MKKGLILSATLFFIASGMLYSSKGFAAEESTVAANVVDTTESTNSEVVAAKLESTLIFKGLDDHIVELGADFDPRAGVIAEDSVEGDMTDKIKITGTVDTSKFGEYLLNYSVENTAGKKLEKKITVSVSLSSAPVIEYHTVEIPELTLPRYADYKQAIKEKVIVKNKKGEVVPLEDVDYSITSETNTDKLGKMWGLFTISYSNGTQLCATVKINVVSGINIVQPDIYHMFYVGNDNKSFDPYSFFSAFEIGVDGKETKLGKYDSNTKVGVRIIDNPVDFSKPGDYTIRYRITNSLGEEIDHSYVVTVNELKPLKITATDKLMYVGDKLTDDIILGWPEIENADTLEYEVLDKAIPVNKVANTLTTAGEYSIRYVAHQDTGEAAEATIKLTVKERPIVNDPTNTNVQNQSMSTKKIPVSASTKKATLPNTGSENTNILFSMIGFILIGSIVFFKTKTTIKQ</sequence>
<evidence type="ECO:0000259" key="7">
    <source>
        <dbReference type="Pfam" id="PF00746"/>
    </source>
</evidence>
<keyword evidence="3 6" id="KW-0732">Signal</keyword>
<feature type="transmembrane region" description="Helical" evidence="5">
    <location>
        <begin position="436"/>
        <end position="452"/>
    </location>
</feature>
<dbReference type="Proteomes" id="UP001252875">
    <property type="component" value="Unassembled WGS sequence"/>
</dbReference>
<dbReference type="RefSeq" id="WP_311822913.1">
    <property type="nucleotide sequence ID" value="NZ_JARPYF010000007.1"/>
</dbReference>
<dbReference type="InterPro" id="IPR019931">
    <property type="entry name" value="LPXTG_anchor"/>
</dbReference>
<comment type="caution">
    <text evidence="9">The sequence shown here is derived from an EMBL/GenBank/DDBJ whole genome shotgun (WGS) entry which is preliminary data.</text>
</comment>
<evidence type="ECO:0000256" key="5">
    <source>
        <dbReference type="SAM" id="Phobius"/>
    </source>
</evidence>
<accession>A0ABU3EYV0</accession>
<dbReference type="InterPro" id="IPR013783">
    <property type="entry name" value="Ig-like_fold"/>
</dbReference>
<evidence type="ECO:0000313" key="9">
    <source>
        <dbReference type="EMBL" id="MDT2600049.1"/>
    </source>
</evidence>
<reference evidence="9 10" key="1">
    <citation type="submission" date="2023-03" db="EMBL/GenBank/DDBJ databases">
        <authorList>
            <person name="Shen W."/>
            <person name="Cai J."/>
        </authorList>
    </citation>
    <scope>NUCLEOTIDE SEQUENCE [LARGE SCALE GENOMIC DNA]</scope>
    <source>
        <strain evidence="9 10">D6-4</strain>
    </source>
</reference>
<dbReference type="EMBL" id="JARPYI010000004">
    <property type="protein sequence ID" value="MDT2600049.1"/>
    <property type="molecule type" value="Genomic_DNA"/>
</dbReference>
<keyword evidence="10" id="KW-1185">Reference proteome</keyword>
<keyword evidence="5" id="KW-0472">Membrane</keyword>
<keyword evidence="5" id="KW-1133">Transmembrane helix</keyword>
<organism evidence="9 10">
    <name type="scientific">Enterococcus hulanensis</name>
    <dbReference type="NCBI Taxonomy" id="2559929"/>
    <lineage>
        <taxon>Bacteria</taxon>
        <taxon>Bacillati</taxon>
        <taxon>Bacillota</taxon>
        <taxon>Bacilli</taxon>
        <taxon>Lactobacillales</taxon>
        <taxon>Enterococcaceae</taxon>
        <taxon>Enterococcus</taxon>
    </lineage>
</organism>
<keyword evidence="1" id="KW-0134">Cell wall</keyword>